<gene>
    <name evidence="1" type="ORF">AVEN_26177_1</name>
</gene>
<protein>
    <submittedName>
        <fullName evidence="1">Uncharacterized protein</fullName>
    </submittedName>
</protein>
<organism evidence="1 2">
    <name type="scientific">Araneus ventricosus</name>
    <name type="common">Orbweaver spider</name>
    <name type="synonym">Epeira ventricosa</name>
    <dbReference type="NCBI Taxonomy" id="182803"/>
    <lineage>
        <taxon>Eukaryota</taxon>
        <taxon>Metazoa</taxon>
        <taxon>Ecdysozoa</taxon>
        <taxon>Arthropoda</taxon>
        <taxon>Chelicerata</taxon>
        <taxon>Arachnida</taxon>
        <taxon>Araneae</taxon>
        <taxon>Araneomorphae</taxon>
        <taxon>Entelegynae</taxon>
        <taxon>Araneoidea</taxon>
        <taxon>Araneidae</taxon>
        <taxon>Araneus</taxon>
    </lineage>
</organism>
<name>A0A4Y2EQW4_ARAVE</name>
<dbReference type="Proteomes" id="UP000499080">
    <property type="component" value="Unassembled WGS sequence"/>
</dbReference>
<comment type="caution">
    <text evidence="1">The sequence shown here is derived from an EMBL/GenBank/DDBJ whole genome shotgun (WGS) entry which is preliminary data.</text>
</comment>
<proteinExistence type="predicted"/>
<sequence>MATLAAVVFIRVVSSRPHERNGGRRSAERWVRGLQDELDRQLPAPDHDPGGDQVTLLLHRGGRILQTH</sequence>
<evidence type="ECO:0000313" key="1">
    <source>
        <dbReference type="EMBL" id="GBM30274.1"/>
    </source>
</evidence>
<dbReference type="EMBL" id="BGPR01000655">
    <property type="protein sequence ID" value="GBM30274.1"/>
    <property type="molecule type" value="Genomic_DNA"/>
</dbReference>
<dbReference type="AlphaFoldDB" id="A0A4Y2EQW4"/>
<accession>A0A4Y2EQW4</accession>
<evidence type="ECO:0000313" key="2">
    <source>
        <dbReference type="Proteomes" id="UP000499080"/>
    </source>
</evidence>
<reference evidence="1 2" key="1">
    <citation type="journal article" date="2019" name="Sci. Rep.">
        <title>Orb-weaving spider Araneus ventricosus genome elucidates the spidroin gene catalogue.</title>
        <authorList>
            <person name="Kono N."/>
            <person name="Nakamura H."/>
            <person name="Ohtoshi R."/>
            <person name="Moran D.A.P."/>
            <person name="Shinohara A."/>
            <person name="Yoshida Y."/>
            <person name="Fujiwara M."/>
            <person name="Mori M."/>
            <person name="Tomita M."/>
            <person name="Arakawa K."/>
        </authorList>
    </citation>
    <scope>NUCLEOTIDE SEQUENCE [LARGE SCALE GENOMIC DNA]</scope>
</reference>
<keyword evidence="2" id="KW-1185">Reference proteome</keyword>